<dbReference type="RefSeq" id="WP_237377967.1">
    <property type="nucleotide sequence ID" value="NZ_CP071793.1"/>
</dbReference>
<dbReference type="EMBL" id="CP071793">
    <property type="protein sequence ID" value="QTD48312.1"/>
    <property type="molecule type" value="Genomic_DNA"/>
</dbReference>
<reference evidence="2" key="1">
    <citation type="submission" date="2021-03" db="EMBL/GenBank/DDBJ databases">
        <title>Acanthopleuribacteraceae sp. M133.</title>
        <authorList>
            <person name="Wang G."/>
        </authorList>
    </citation>
    <scope>NUCLEOTIDE SEQUENCE</scope>
    <source>
        <strain evidence="2">M133</strain>
    </source>
</reference>
<feature type="chain" id="PRO_5035254354" evidence="1">
    <location>
        <begin position="25"/>
        <end position="419"/>
    </location>
</feature>
<dbReference type="KEGG" id="scor:J3U87_22260"/>
<feature type="signal peptide" evidence="1">
    <location>
        <begin position="1"/>
        <end position="24"/>
    </location>
</feature>
<name>A0A8A4TGK7_SULCO</name>
<evidence type="ECO:0000313" key="3">
    <source>
        <dbReference type="Proteomes" id="UP000663929"/>
    </source>
</evidence>
<keyword evidence="1" id="KW-0732">Signal</keyword>
<evidence type="ECO:0000256" key="1">
    <source>
        <dbReference type="SAM" id="SignalP"/>
    </source>
</evidence>
<proteinExistence type="predicted"/>
<keyword evidence="3" id="KW-1185">Reference proteome</keyword>
<gene>
    <name evidence="2" type="ORF">J3U87_22260</name>
</gene>
<accession>A0A8A4TGK7</accession>
<dbReference type="AlphaFoldDB" id="A0A8A4TGK7"/>
<protein>
    <submittedName>
        <fullName evidence="2">Uncharacterized protein</fullName>
    </submittedName>
</protein>
<dbReference type="Proteomes" id="UP000663929">
    <property type="component" value="Chromosome"/>
</dbReference>
<sequence length="419" mass="49449">MRIRSSYLLFAWCLLTCFSMVATAQTNDRRRFESDVFSQSELLDQRMELAPWRRGSLLAAPLLGLRNSGYDSNVFSTISALEEEDFSLNPEVGIQTYWRISPRWVWANRATYDYLYYFDLDELRGSQFGLESKLYGRFKRLYLEFGSLYRRDTGNPNSETEQRPFYERVISDFSLDYEIMPRGSLHAEANLNDIDIRDTSDPDLLELEHAELSTELSFVYRKNAMFWPSVGVKIRDFDFDSLDNPRDDSQFVRFFVGARNRYKRRTHYNVTIGIEQLNFDTVEDIDDDLLLVRSFAEHRLSRKWFVRGGASQQPIFSVFDPYNFFVSRRIHVGGGYIFSNKTRLGPVVEFGNNDYRNPRTPVDVLREDDLQRFTIEAQFPFQRFYTFNVSFGWLDRDSNIPLQSDEGFQIQTEIRNVRF</sequence>
<evidence type="ECO:0000313" key="2">
    <source>
        <dbReference type="EMBL" id="QTD48312.1"/>
    </source>
</evidence>
<organism evidence="2 3">
    <name type="scientific">Sulfidibacter corallicola</name>
    <dbReference type="NCBI Taxonomy" id="2818388"/>
    <lineage>
        <taxon>Bacteria</taxon>
        <taxon>Pseudomonadati</taxon>
        <taxon>Acidobacteriota</taxon>
        <taxon>Holophagae</taxon>
        <taxon>Acanthopleuribacterales</taxon>
        <taxon>Acanthopleuribacteraceae</taxon>
        <taxon>Sulfidibacter</taxon>
    </lineage>
</organism>